<evidence type="ECO:0000256" key="3">
    <source>
        <dbReference type="ARBA" id="ARBA00022737"/>
    </source>
</evidence>
<evidence type="ECO:0000313" key="10">
    <source>
        <dbReference type="EMBL" id="TFK53583.1"/>
    </source>
</evidence>
<dbReference type="Proteomes" id="UP000305948">
    <property type="component" value="Unassembled WGS sequence"/>
</dbReference>
<feature type="domain" description="WDHD1/CFT4 second beta-propeller" evidence="7">
    <location>
        <begin position="405"/>
        <end position="707"/>
    </location>
</feature>
<dbReference type="InterPro" id="IPR001680">
    <property type="entry name" value="WD40_rpt"/>
</dbReference>
<dbReference type="InterPro" id="IPR057646">
    <property type="entry name" value="WD40_WDHD1_1st"/>
</dbReference>
<proteinExistence type="predicted"/>
<reference evidence="10 11" key="1">
    <citation type="journal article" date="2019" name="Nat. Ecol. Evol.">
        <title>Megaphylogeny resolves global patterns of mushroom evolution.</title>
        <authorList>
            <person name="Varga T."/>
            <person name="Krizsan K."/>
            <person name="Foldi C."/>
            <person name="Dima B."/>
            <person name="Sanchez-Garcia M."/>
            <person name="Sanchez-Ramirez S."/>
            <person name="Szollosi G.J."/>
            <person name="Szarkandi J.G."/>
            <person name="Papp V."/>
            <person name="Albert L."/>
            <person name="Andreopoulos W."/>
            <person name="Angelini C."/>
            <person name="Antonin V."/>
            <person name="Barry K.W."/>
            <person name="Bougher N.L."/>
            <person name="Buchanan P."/>
            <person name="Buyck B."/>
            <person name="Bense V."/>
            <person name="Catcheside P."/>
            <person name="Chovatia M."/>
            <person name="Cooper J."/>
            <person name="Damon W."/>
            <person name="Desjardin D."/>
            <person name="Finy P."/>
            <person name="Geml J."/>
            <person name="Haridas S."/>
            <person name="Hughes K."/>
            <person name="Justo A."/>
            <person name="Karasinski D."/>
            <person name="Kautmanova I."/>
            <person name="Kiss B."/>
            <person name="Kocsube S."/>
            <person name="Kotiranta H."/>
            <person name="LaButti K.M."/>
            <person name="Lechner B.E."/>
            <person name="Liimatainen K."/>
            <person name="Lipzen A."/>
            <person name="Lukacs Z."/>
            <person name="Mihaltcheva S."/>
            <person name="Morgado L.N."/>
            <person name="Niskanen T."/>
            <person name="Noordeloos M.E."/>
            <person name="Ohm R.A."/>
            <person name="Ortiz-Santana B."/>
            <person name="Ovrebo C."/>
            <person name="Racz N."/>
            <person name="Riley R."/>
            <person name="Savchenko A."/>
            <person name="Shiryaev A."/>
            <person name="Soop K."/>
            <person name="Spirin V."/>
            <person name="Szebenyi C."/>
            <person name="Tomsovsky M."/>
            <person name="Tulloss R.E."/>
            <person name="Uehling J."/>
            <person name="Grigoriev I.V."/>
            <person name="Vagvolgyi C."/>
            <person name="Papp T."/>
            <person name="Martin F.M."/>
            <person name="Miettinen O."/>
            <person name="Hibbett D.S."/>
            <person name="Nagy L.G."/>
        </authorList>
    </citation>
    <scope>NUCLEOTIDE SEQUENCE [LARGE SCALE GENOMIC DNA]</scope>
    <source>
        <strain evidence="10 11">OMC1185</strain>
    </source>
</reference>
<dbReference type="GO" id="GO:0003682">
    <property type="term" value="F:chromatin binding"/>
    <property type="evidence" value="ECO:0007669"/>
    <property type="project" value="TreeGrafter"/>
</dbReference>
<dbReference type="InterPro" id="IPR048591">
    <property type="entry name" value="WDHD1/CFT4_hel"/>
</dbReference>
<evidence type="ECO:0000256" key="5">
    <source>
        <dbReference type="PROSITE-ProRule" id="PRU00221"/>
    </source>
</evidence>
<sequence length="826" mass="91437">MSSSKVLQNSAHGPGTTYLAFSRDGSLAYTGGNDTLVRVWNTKEGADQEPGIAVEAGESITAIAVGEDCWLSGSEDTEVRRYLKDETVMEGLVTSGNGAAIRSLAIDPKGKRVAVSSEELDVKLIDLEDPLKISLLSGHIKCVRRITWHPSGSLLTTSGADGKVIVWDVSEDEPKQEKIIEGVIPAVSDPESPEFAHDCSVIWHTSGQYFYAATRTHEIVTISRSTWAKSSTFSDDSMLGDVTALALSANGLYLASSSQAGIFIWSTQNRRVLYKHPPSPNATVTQLAWSPTQNLLAWTDSEGILTRWPQPIPPSAPDPVKRSGATSVTTVPMQRKAAPSLFDDDAVDDNKGKDGAEPEPEVDLDNDDWILDDIGDGLQDEPEEQRSRKDGLVKEMVSVTKAQPAFQPGSTPWTNKKRYLDYNMIGVIEATDQDTHHIVNVEFHDKTARKGMHFTDHFKYDLASLGERGALFACPSENDHLGHVVYKPYGTWASQGEWTYELPKDVRAIGVSAGGPRATKSQRVMSDGELQGYGNVVVATNQHEITFLTGSGIERISIGLDGDFVTMVAGTEFVFVVTRDGATTIDGSQNLLGTMWEFDEFSVLQKQKLPIPKGSTLKWIGITQEGAPAIYDSKGVLYTMPRFRIPLRASWVRSLDTNTLERREGKDESYWPVGVTADSIMCLILKGRQEYPGFPRPLIQELPLRYPFRRKDPKEGPLEEHIARESMLLNIKRDALGDDLTSDEISRRELALDKELIQLIQHACKNDKLPRALELTGMLHHIPSFDMAIKVAGFYHLVGLREKMEALKEDRMSDDRLEGAREKRKR</sequence>
<dbReference type="Gene3D" id="2.130.10.10">
    <property type="entry name" value="YVTN repeat-like/Quinoprotein amine dehydrogenase"/>
    <property type="match status" value="2"/>
</dbReference>
<feature type="repeat" description="WD" evidence="5">
    <location>
        <begin position="9"/>
        <end position="50"/>
    </location>
</feature>
<accession>A0A5C3N8B4</accession>
<dbReference type="Pfam" id="PF24817">
    <property type="entry name" value="WD40_WDHD1_1st"/>
    <property type="match status" value="1"/>
</dbReference>
<dbReference type="InterPro" id="IPR019775">
    <property type="entry name" value="WD40_repeat_CS"/>
</dbReference>
<evidence type="ECO:0000259" key="7">
    <source>
        <dbReference type="Pfam" id="PF12341"/>
    </source>
</evidence>
<feature type="region of interest" description="Disordered" evidence="6">
    <location>
        <begin position="308"/>
        <end position="390"/>
    </location>
</feature>
<dbReference type="SMART" id="SM00320">
    <property type="entry name" value="WD40"/>
    <property type="match status" value="5"/>
</dbReference>
<dbReference type="EMBL" id="ML213507">
    <property type="protein sequence ID" value="TFK53583.1"/>
    <property type="molecule type" value="Genomic_DNA"/>
</dbReference>
<feature type="repeat" description="WD" evidence="5">
    <location>
        <begin position="136"/>
        <end position="177"/>
    </location>
</feature>
<name>A0A5C3N8B4_9AGAM</name>
<keyword evidence="4" id="KW-0539">Nucleus</keyword>
<evidence type="ECO:0000313" key="11">
    <source>
        <dbReference type="Proteomes" id="UP000305948"/>
    </source>
</evidence>
<feature type="domain" description="WDHD1/CFT4 helical bundle" evidence="8">
    <location>
        <begin position="718"/>
        <end position="813"/>
    </location>
</feature>
<evidence type="ECO:0000256" key="4">
    <source>
        <dbReference type="ARBA" id="ARBA00023242"/>
    </source>
</evidence>
<evidence type="ECO:0000256" key="6">
    <source>
        <dbReference type="SAM" id="MobiDB-lite"/>
    </source>
</evidence>
<dbReference type="PANTHER" id="PTHR19932">
    <property type="entry name" value="WD REPEAT AND HMG-BOX DNA BINDING PROTEIN"/>
    <property type="match status" value="1"/>
</dbReference>
<feature type="compositionally biased region" description="Acidic residues" evidence="6">
    <location>
        <begin position="357"/>
        <end position="383"/>
    </location>
</feature>
<keyword evidence="2 5" id="KW-0853">WD repeat</keyword>
<dbReference type="STRING" id="5364.A0A5C3N8B4"/>
<dbReference type="GO" id="GO:0000278">
    <property type="term" value="P:mitotic cell cycle"/>
    <property type="evidence" value="ECO:0007669"/>
    <property type="project" value="TreeGrafter"/>
</dbReference>
<dbReference type="GO" id="GO:0006261">
    <property type="term" value="P:DNA-templated DNA replication"/>
    <property type="evidence" value="ECO:0007669"/>
    <property type="project" value="TreeGrafter"/>
</dbReference>
<comment type="subcellular location">
    <subcellularLocation>
        <location evidence="1">Nucleus</location>
    </subcellularLocation>
</comment>
<evidence type="ECO:0000259" key="8">
    <source>
        <dbReference type="Pfam" id="PF20946"/>
    </source>
</evidence>
<evidence type="ECO:0000259" key="9">
    <source>
        <dbReference type="Pfam" id="PF24817"/>
    </source>
</evidence>
<dbReference type="Pfam" id="PF12341">
    <property type="entry name" value="Mcl1_mid"/>
    <property type="match status" value="1"/>
</dbReference>
<dbReference type="InterPro" id="IPR022100">
    <property type="entry name" value="WDHD1/CFT4_beta-prop_2nd"/>
</dbReference>
<keyword evidence="3" id="KW-0677">Repeat</keyword>
<protein>
    <submittedName>
        <fullName evidence="10">WD40 repeat-like protein</fullName>
    </submittedName>
</protein>
<dbReference type="PROSITE" id="PS50294">
    <property type="entry name" value="WD_REPEATS_REGION"/>
    <property type="match status" value="2"/>
</dbReference>
<dbReference type="InterPro" id="IPR015943">
    <property type="entry name" value="WD40/YVTN_repeat-like_dom_sf"/>
</dbReference>
<dbReference type="InterPro" id="IPR036322">
    <property type="entry name" value="WD40_repeat_dom_sf"/>
</dbReference>
<dbReference type="GO" id="GO:0043596">
    <property type="term" value="C:nuclear replication fork"/>
    <property type="evidence" value="ECO:0007669"/>
    <property type="project" value="TreeGrafter"/>
</dbReference>
<organism evidence="10 11">
    <name type="scientific">Heliocybe sulcata</name>
    <dbReference type="NCBI Taxonomy" id="5364"/>
    <lineage>
        <taxon>Eukaryota</taxon>
        <taxon>Fungi</taxon>
        <taxon>Dikarya</taxon>
        <taxon>Basidiomycota</taxon>
        <taxon>Agaricomycotina</taxon>
        <taxon>Agaricomycetes</taxon>
        <taxon>Gloeophyllales</taxon>
        <taxon>Gloeophyllaceae</taxon>
        <taxon>Heliocybe</taxon>
    </lineage>
</organism>
<evidence type="ECO:0000256" key="2">
    <source>
        <dbReference type="ARBA" id="ARBA00022574"/>
    </source>
</evidence>
<dbReference type="SUPFAM" id="SSF50978">
    <property type="entry name" value="WD40 repeat-like"/>
    <property type="match status" value="1"/>
</dbReference>
<dbReference type="PROSITE" id="PS00678">
    <property type="entry name" value="WD_REPEATS_1"/>
    <property type="match status" value="2"/>
</dbReference>
<dbReference type="PANTHER" id="PTHR19932:SF10">
    <property type="entry name" value="WD REPEAT AND HMG-BOX DNA-BINDING PROTEIN 1"/>
    <property type="match status" value="1"/>
</dbReference>
<dbReference type="Pfam" id="PF20946">
    <property type="entry name" value="Ctf4_C"/>
    <property type="match status" value="1"/>
</dbReference>
<keyword evidence="11" id="KW-1185">Reference proteome</keyword>
<dbReference type="PROSITE" id="PS50082">
    <property type="entry name" value="WD_REPEATS_2"/>
    <property type="match status" value="2"/>
</dbReference>
<evidence type="ECO:0000256" key="1">
    <source>
        <dbReference type="ARBA" id="ARBA00004123"/>
    </source>
</evidence>
<dbReference type="OrthoDB" id="427368at2759"/>
<dbReference type="GO" id="GO:0006281">
    <property type="term" value="P:DNA repair"/>
    <property type="evidence" value="ECO:0007669"/>
    <property type="project" value="TreeGrafter"/>
</dbReference>
<gene>
    <name evidence="10" type="ORF">OE88DRAFT_1696543</name>
</gene>
<feature type="non-terminal residue" evidence="10">
    <location>
        <position position="826"/>
    </location>
</feature>
<feature type="domain" description="WDHD1 first WD40" evidence="9">
    <location>
        <begin position="11"/>
        <end position="305"/>
    </location>
</feature>
<dbReference type="AlphaFoldDB" id="A0A5C3N8B4"/>